<dbReference type="EMBL" id="JBDXSU010000011">
    <property type="protein sequence ID" value="MFB5191405.1"/>
    <property type="molecule type" value="Genomic_DNA"/>
</dbReference>
<feature type="domain" description="HNH nuclease" evidence="1">
    <location>
        <begin position="86"/>
        <end position="135"/>
    </location>
</feature>
<sequence>MEAAEGMCPNCKATWSIRALMKAEYQCPRCGHQLKQGSVVPVKSAKGKVLTPCTLERAHKEVAASRAHWDGQGTLWLNDAPENNALYRRIVFQRDHGTCLWCGDEANTVDHVVPYSDGGPYHPENLFCACESCNQKRQNEDAYTFLELLAGEGIPSPYAGYVVQRYRLAIAFVQRRRALLEARQQRAKSVEPRVFPVLSAQDVGREG</sequence>
<keyword evidence="2" id="KW-0255">Endonuclease</keyword>
<dbReference type="PANTHER" id="PTHR33877:SF2">
    <property type="entry name" value="OS07G0170200 PROTEIN"/>
    <property type="match status" value="1"/>
</dbReference>
<dbReference type="RefSeq" id="WP_275472947.1">
    <property type="nucleotide sequence ID" value="NZ_CP162943.1"/>
</dbReference>
<dbReference type="Gene3D" id="1.10.30.50">
    <property type="match status" value="1"/>
</dbReference>
<dbReference type="PANTHER" id="PTHR33877">
    <property type="entry name" value="SLL1193 PROTEIN"/>
    <property type="match status" value="1"/>
</dbReference>
<dbReference type="InterPro" id="IPR002711">
    <property type="entry name" value="HNH"/>
</dbReference>
<dbReference type="GO" id="GO:0004519">
    <property type="term" value="F:endonuclease activity"/>
    <property type="evidence" value="ECO:0007669"/>
    <property type="project" value="UniProtKB-KW"/>
</dbReference>
<dbReference type="InterPro" id="IPR052892">
    <property type="entry name" value="NA-targeting_endonuclease"/>
</dbReference>
<comment type="caution">
    <text evidence="2">The sequence shown here is derived from an EMBL/GenBank/DDBJ whole genome shotgun (WGS) entry which is preliminary data.</text>
</comment>
<evidence type="ECO:0000313" key="3">
    <source>
        <dbReference type="Proteomes" id="UP001579974"/>
    </source>
</evidence>
<dbReference type="InterPro" id="IPR003615">
    <property type="entry name" value="HNH_nuc"/>
</dbReference>
<name>A0ABV5AGK5_9BACL</name>
<dbReference type="CDD" id="cd00085">
    <property type="entry name" value="HNHc"/>
    <property type="match status" value="1"/>
</dbReference>
<keyword evidence="2" id="KW-0540">Nuclease</keyword>
<dbReference type="Pfam" id="PF01844">
    <property type="entry name" value="HNH"/>
    <property type="match status" value="1"/>
</dbReference>
<evidence type="ECO:0000259" key="1">
    <source>
        <dbReference type="SMART" id="SM00507"/>
    </source>
</evidence>
<dbReference type="SMART" id="SM00507">
    <property type="entry name" value="HNHc"/>
    <property type="match status" value="1"/>
</dbReference>
<organism evidence="2 3">
    <name type="scientific">Alicyclobacillus fastidiosus</name>
    <dbReference type="NCBI Taxonomy" id="392011"/>
    <lineage>
        <taxon>Bacteria</taxon>
        <taxon>Bacillati</taxon>
        <taxon>Bacillota</taxon>
        <taxon>Bacilli</taxon>
        <taxon>Bacillales</taxon>
        <taxon>Alicyclobacillaceae</taxon>
        <taxon>Alicyclobacillus</taxon>
    </lineage>
</organism>
<reference evidence="2 3" key="1">
    <citation type="journal article" date="2024" name="Int. J. Mol. Sci.">
        <title>Exploration of Alicyclobacillus spp. Genome in Search of Antibiotic Resistance.</title>
        <authorList>
            <person name="Bucka-Kolendo J."/>
            <person name="Kiousi D.E."/>
            <person name="Dekowska A."/>
            <person name="Mikolajczuk-Szczyrba A."/>
            <person name="Karadedos D.M."/>
            <person name="Michael P."/>
            <person name="Galanis A."/>
            <person name="Sokolowska B."/>
        </authorList>
    </citation>
    <scope>NUCLEOTIDE SEQUENCE [LARGE SCALE GENOMIC DNA]</scope>
    <source>
        <strain evidence="2 3">KKP 3000</strain>
    </source>
</reference>
<protein>
    <submittedName>
        <fullName evidence="2">HNH endonuclease signature motif containing protein</fullName>
    </submittedName>
</protein>
<evidence type="ECO:0000313" key="2">
    <source>
        <dbReference type="EMBL" id="MFB5191405.1"/>
    </source>
</evidence>
<proteinExistence type="predicted"/>
<keyword evidence="2" id="KW-0378">Hydrolase</keyword>
<accession>A0ABV5AGK5</accession>
<keyword evidence="3" id="KW-1185">Reference proteome</keyword>
<dbReference type="Proteomes" id="UP001579974">
    <property type="component" value="Unassembled WGS sequence"/>
</dbReference>
<gene>
    <name evidence="2" type="ORF">KKP3000_000178</name>
</gene>